<gene>
    <name evidence="7" type="ORF">CP500_014935</name>
</gene>
<dbReference type="AlphaFoldDB" id="A0A2G4EYP9"/>
<organism evidence="7 8">
    <name type="scientific">Tychonema bourrellyi FEM_GT703</name>
    <dbReference type="NCBI Taxonomy" id="2040638"/>
    <lineage>
        <taxon>Bacteria</taxon>
        <taxon>Bacillati</taxon>
        <taxon>Cyanobacteriota</taxon>
        <taxon>Cyanophyceae</taxon>
        <taxon>Oscillatoriophycideae</taxon>
        <taxon>Oscillatoriales</taxon>
        <taxon>Microcoleaceae</taxon>
        <taxon>Tychonema</taxon>
    </lineage>
</organism>
<comment type="catalytic activity">
    <reaction evidence="1">
        <text>chorismate = isochorismate</text>
        <dbReference type="Rhea" id="RHEA:18985"/>
        <dbReference type="ChEBI" id="CHEBI:29748"/>
        <dbReference type="ChEBI" id="CHEBI:29780"/>
        <dbReference type="EC" id="5.4.4.2"/>
    </reaction>
</comment>
<evidence type="ECO:0000256" key="3">
    <source>
        <dbReference type="ARBA" id="ARBA00012824"/>
    </source>
</evidence>
<evidence type="ECO:0000256" key="1">
    <source>
        <dbReference type="ARBA" id="ARBA00000799"/>
    </source>
</evidence>
<sequence>MTVIPHRANLLQNRNQLHQLLLDCQQSLTDKYQTKIVSISQEIYPLDPLAVLQEISEPCQRHFYFEKRDPIPDKSFAIAALDSAIHLTVAGSDRFAAAQNFIRSTLASTITIGAERLPFSGPHFFCSFAFFDDNIYDNSYFPPATIFLPKWQITRQQDSCILVANALVEKNINVKNIAENIWQTFDKIASRKYPKLTNYINNSIFFKQIPVNDANRFKTSVKSALELIESKYFSKIVLSQAINVLSQTSFSVIDSLNNLRLSYPGCYVFSTTNGKGQNFIGASPERLISIHNNQLSTDALAGSAPRGKTEAEDANLARGLLQSEKDIREHQVVIDFIVDRLYKLGMIPNYSAIPRLLQLSNIQHLWTPITAQIPTDIHLLNILAQLHPTPAVAGVPRDIALEQIRRCESCDRSLYAAPIGWIDARGNGEFAVGIRSALIDGDRAILYAGAGIVAGSEPEKELAEIQLKLQPLLNALV</sequence>
<evidence type="ECO:0000259" key="6">
    <source>
        <dbReference type="Pfam" id="PF00425"/>
    </source>
</evidence>
<reference evidence="7" key="1">
    <citation type="submission" date="2017-10" db="EMBL/GenBank/DDBJ databases">
        <title>Draft genome sequence of the planktic cyanobacteria Tychonema bourrellyi isolated from alpine lentic freshwater.</title>
        <authorList>
            <person name="Tett A."/>
            <person name="Armanini F."/>
            <person name="Asnicar F."/>
            <person name="Boscaini A."/>
            <person name="Pasolli E."/>
            <person name="Zolfo M."/>
            <person name="Donati C."/>
            <person name="Salmaso N."/>
            <person name="Segata N."/>
        </authorList>
    </citation>
    <scope>NUCLEOTIDE SEQUENCE</scope>
    <source>
        <strain evidence="7">FEM_GT703</strain>
    </source>
</reference>
<dbReference type="InterPro" id="IPR004561">
    <property type="entry name" value="IsoChor_synthase"/>
</dbReference>
<dbReference type="PANTHER" id="PTHR42839:SF2">
    <property type="entry name" value="ISOCHORISMATE SYNTHASE ENTC"/>
    <property type="match status" value="1"/>
</dbReference>
<dbReference type="PANTHER" id="PTHR42839">
    <property type="entry name" value="ISOCHORISMATE SYNTHASE ENTC"/>
    <property type="match status" value="1"/>
</dbReference>
<dbReference type="InterPro" id="IPR005801">
    <property type="entry name" value="ADC_synthase"/>
</dbReference>
<dbReference type="InterPro" id="IPR015890">
    <property type="entry name" value="Chorismate_C"/>
</dbReference>
<dbReference type="OrthoDB" id="9803598at2"/>
<evidence type="ECO:0000256" key="4">
    <source>
        <dbReference type="ARBA" id="ARBA00023235"/>
    </source>
</evidence>
<dbReference type="EMBL" id="NXIB02000086">
    <property type="protein sequence ID" value="PHX54651.1"/>
    <property type="molecule type" value="Genomic_DNA"/>
</dbReference>
<protein>
    <recommendedName>
        <fullName evidence="3">isochorismate synthase</fullName>
        <ecNumber evidence="3">5.4.4.2</ecNumber>
    </recommendedName>
    <alternativeName>
        <fullName evidence="5">Isochorismate mutase</fullName>
    </alternativeName>
</protein>
<feature type="domain" description="Chorismate-utilising enzyme C-terminal" evidence="6">
    <location>
        <begin position="214"/>
        <end position="468"/>
    </location>
</feature>
<evidence type="ECO:0000313" key="7">
    <source>
        <dbReference type="EMBL" id="PHX54651.1"/>
    </source>
</evidence>
<keyword evidence="4" id="KW-0413">Isomerase</keyword>
<evidence type="ECO:0000313" key="8">
    <source>
        <dbReference type="Proteomes" id="UP000226442"/>
    </source>
</evidence>
<dbReference type="SUPFAM" id="SSF56322">
    <property type="entry name" value="ADC synthase"/>
    <property type="match status" value="1"/>
</dbReference>
<comment type="similarity">
    <text evidence="2">Belongs to the isochorismate synthase family.</text>
</comment>
<keyword evidence="8" id="KW-1185">Reference proteome</keyword>
<dbReference type="Proteomes" id="UP000226442">
    <property type="component" value="Unassembled WGS sequence"/>
</dbReference>
<name>A0A2G4EYP9_9CYAN</name>
<dbReference type="Gene3D" id="3.60.120.10">
    <property type="entry name" value="Anthranilate synthase"/>
    <property type="match status" value="1"/>
</dbReference>
<dbReference type="GO" id="GO:0008909">
    <property type="term" value="F:isochorismate synthase activity"/>
    <property type="evidence" value="ECO:0007669"/>
    <property type="project" value="UniProtKB-EC"/>
</dbReference>
<dbReference type="RefSeq" id="WP_096829913.1">
    <property type="nucleotide sequence ID" value="NZ_NXIB02000086.1"/>
</dbReference>
<dbReference type="EC" id="5.4.4.2" evidence="3"/>
<proteinExistence type="inferred from homology"/>
<accession>A0A2G4EYP9</accession>
<dbReference type="NCBIfam" id="TIGR00543">
    <property type="entry name" value="isochor_syn"/>
    <property type="match status" value="1"/>
</dbReference>
<evidence type="ECO:0000256" key="5">
    <source>
        <dbReference type="ARBA" id="ARBA00041564"/>
    </source>
</evidence>
<evidence type="ECO:0000256" key="2">
    <source>
        <dbReference type="ARBA" id="ARBA00005297"/>
    </source>
</evidence>
<dbReference type="Pfam" id="PF00425">
    <property type="entry name" value="Chorismate_bind"/>
    <property type="match status" value="1"/>
</dbReference>
<comment type="caution">
    <text evidence="7">The sequence shown here is derived from an EMBL/GenBank/DDBJ whole genome shotgun (WGS) entry which is preliminary data.</text>
</comment>